<evidence type="ECO:0000256" key="2">
    <source>
        <dbReference type="ARBA" id="ARBA00022741"/>
    </source>
</evidence>
<dbReference type="InterPro" id="IPR011793">
    <property type="entry name" value="YbdK"/>
</dbReference>
<keyword evidence="2 5" id="KW-0547">Nucleotide-binding</keyword>
<dbReference type="Gene3D" id="3.30.590.20">
    <property type="match status" value="1"/>
</dbReference>
<organism evidence="6 7">
    <name type="scientific">Glutamicibacter arilaitensis</name>
    <dbReference type="NCBI Taxonomy" id="256701"/>
    <lineage>
        <taxon>Bacteria</taxon>
        <taxon>Bacillati</taxon>
        <taxon>Actinomycetota</taxon>
        <taxon>Actinomycetes</taxon>
        <taxon>Micrococcales</taxon>
        <taxon>Micrococcaceae</taxon>
        <taxon>Glutamicibacter</taxon>
    </lineage>
</organism>
<evidence type="ECO:0000313" key="6">
    <source>
        <dbReference type="EMBL" id="TFH55919.1"/>
    </source>
</evidence>
<dbReference type="Proteomes" id="UP000297638">
    <property type="component" value="Unassembled WGS sequence"/>
</dbReference>
<dbReference type="GO" id="GO:0004357">
    <property type="term" value="F:glutamate-cysteine ligase activity"/>
    <property type="evidence" value="ECO:0007669"/>
    <property type="project" value="UniProtKB-EC"/>
</dbReference>
<comment type="similarity">
    <text evidence="5">Belongs to the glutamate--cysteine ligase type 2 family. YbdK subfamily.</text>
</comment>
<evidence type="ECO:0000256" key="5">
    <source>
        <dbReference type="HAMAP-Rule" id="MF_01609"/>
    </source>
</evidence>
<dbReference type="InterPro" id="IPR014746">
    <property type="entry name" value="Gln_synth/guanido_kin_cat_dom"/>
</dbReference>
<reference evidence="6 7" key="1">
    <citation type="submission" date="2019-03" db="EMBL/GenBank/DDBJ databases">
        <title>Glutamicibacter sp. LJH19 genome.</title>
        <authorList>
            <person name="Sinai Borker S."/>
            <person name="Kumar R."/>
        </authorList>
    </citation>
    <scope>NUCLEOTIDE SEQUENCE [LARGE SCALE GENOMIC DNA]</scope>
    <source>
        <strain evidence="6 7">LJH19</strain>
    </source>
</reference>
<dbReference type="HAMAP" id="MF_01609">
    <property type="entry name" value="Glu_cys_ligase_2"/>
    <property type="match status" value="1"/>
</dbReference>
<dbReference type="AlphaFoldDB" id="A0A4Y8TWH0"/>
<evidence type="ECO:0000256" key="4">
    <source>
        <dbReference type="ARBA" id="ARBA00048819"/>
    </source>
</evidence>
<dbReference type="NCBIfam" id="TIGR02050">
    <property type="entry name" value="gshA_cyan_rel"/>
    <property type="match status" value="1"/>
</dbReference>
<dbReference type="RefSeq" id="WP_134779217.1">
    <property type="nucleotide sequence ID" value="NZ_SPDS01000001.1"/>
</dbReference>
<evidence type="ECO:0000256" key="1">
    <source>
        <dbReference type="ARBA" id="ARBA00022598"/>
    </source>
</evidence>
<comment type="catalytic activity">
    <reaction evidence="4 5">
        <text>L-cysteine + L-glutamate + ATP = gamma-L-glutamyl-L-cysteine + ADP + phosphate + H(+)</text>
        <dbReference type="Rhea" id="RHEA:13285"/>
        <dbReference type="ChEBI" id="CHEBI:15378"/>
        <dbReference type="ChEBI" id="CHEBI:29985"/>
        <dbReference type="ChEBI" id="CHEBI:30616"/>
        <dbReference type="ChEBI" id="CHEBI:35235"/>
        <dbReference type="ChEBI" id="CHEBI:43474"/>
        <dbReference type="ChEBI" id="CHEBI:58173"/>
        <dbReference type="ChEBI" id="CHEBI:456216"/>
        <dbReference type="EC" id="6.3.2.2"/>
    </reaction>
</comment>
<dbReference type="InterPro" id="IPR050141">
    <property type="entry name" value="GCL_type2/YbdK_subfam"/>
</dbReference>
<comment type="function">
    <text evidence="5">ATP-dependent carboxylate-amine ligase which exhibits weak glutamate--cysteine ligase activity.</text>
</comment>
<dbReference type="NCBIfam" id="NF010041">
    <property type="entry name" value="PRK13517.1-1"/>
    <property type="match status" value="1"/>
</dbReference>
<name>A0A4Y8TWH0_9MICC</name>
<sequence>MRDGRGRNKRKFGVEEELLLVDAATLRPSPLGEQAVVLHHGITSSGSGLATELKQEQIESVCPPQTTLEGQLQAIRSGRAAADAAAQAAGGRAVALATSPVAAASHFTSSARFAMIADRFGMTAKEQLTNGFHVHVEVSSICEAVAALDQIRVWLPTLLALSANSPFWQGADTGFASYRYQAWSRWPTSGPTEFFGADTGYLNYRQSLLDTMVPLDQAMIYSDARICEHQSTLEVRIADVCLEAEHAAVLAAIIRALVETAARDPQIQPPGIPASLLRVWSWEASRSGTEGKLIHPRSGTPAPAAEVARALLEQLEPVLEDYGDLDQVRFEVARILRDGSGARAQRQAFASRGRIPDIVAMAIDRTHAGAAEAAASPLSVGRAPAPD</sequence>
<dbReference type="SUPFAM" id="SSF55931">
    <property type="entry name" value="Glutamine synthetase/guanido kinase"/>
    <property type="match status" value="1"/>
</dbReference>
<keyword evidence="3 5" id="KW-0067">ATP-binding</keyword>
<proteinExistence type="inferred from homology"/>
<dbReference type="Pfam" id="PF04107">
    <property type="entry name" value="GCS2"/>
    <property type="match status" value="1"/>
</dbReference>
<dbReference type="PANTHER" id="PTHR36510:SF1">
    <property type="entry name" value="GLUTAMATE--CYSTEINE LIGASE 2-RELATED"/>
    <property type="match status" value="1"/>
</dbReference>
<dbReference type="GO" id="GO:0042398">
    <property type="term" value="P:modified amino acid biosynthetic process"/>
    <property type="evidence" value="ECO:0007669"/>
    <property type="project" value="InterPro"/>
</dbReference>
<evidence type="ECO:0000256" key="3">
    <source>
        <dbReference type="ARBA" id="ARBA00022840"/>
    </source>
</evidence>
<protein>
    <recommendedName>
        <fullName evidence="5">Putative glutamate--cysteine ligase 2</fullName>
        <ecNumber evidence="5">6.3.2.2</ecNumber>
    </recommendedName>
    <alternativeName>
        <fullName evidence="5">Gamma-glutamylcysteine synthetase 2</fullName>
        <shortName evidence="5">GCS 2</shortName>
        <shortName evidence="5">Gamma-GCS 2</shortName>
    </alternativeName>
</protein>
<accession>A0A4Y8TWH0</accession>
<dbReference type="EC" id="6.3.2.2" evidence="5"/>
<gene>
    <name evidence="6" type="ORF">EXY26_02255</name>
</gene>
<comment type="caution">
    <text evidence="6">The sequence shown here is derived from an EMBL/GenBank/DDBJ whole genome shotgun (WGS) entry which is preliminary data.</text>
</comment>
<dbReference type="PANTHER" id="PTHR36510">
    <property type="entry name" value="GLUTAMATE--CYSTEINE LIGASE 2-RELATED"/>
    <property type="match status" value="1"/>
</dbReference>
<dbReference type="InterPro" id="IPR006336">
    <property type="entry name" value="GCS2"/>
</dbReference>
<dbReference type="EMBL" id="SPDS01000001">
    <property type="protein sequence ID" value="TFH55919.1"/>
    <property type="molecule type" value="Genomic_DNA"/>
</dbReference>
<dbReference type="GO" id="GO:0005524">
    <property type="term" value="F:ATP binding"/>
    <property type="evidence" value="ECO:0007669"/>
    <property type="project" value="UniProtKB-KW"/>
</dbReference>
<keyword evidence="1 5" id="KW-0436">Ligase</keyword>
<evidence type="ECO:0000313" key="7">
    <source>
        <dbReference type="Proteomes" id="UP000297638"/>
    </source>
</evidence>